<comment type="caution">
    <text evidence="4">The sequence shown here is derived from an EMBL/GenBank/DDBJ whole genome shotgun (WGS) entry which is preliminary data.</text>
</comment>
<dbReference type="GO" id="GO:1990904">
    <property type="term" value="C:ribonucleoprotein complex"/>
    <property type="evidence" value="ECO:0007669"/>
    <property type="project" value="UniProtKB-KW"/>
</dbReference>
<dbReference type="RefSeq" id="XP_051608892.1">
    <property type="nucleotide sequence ID" value="XM_051751993.1"/>
</dbReference>
<accession>A0AAD5BES1</accession>
<reference evidence="4 5" key="1">
    <citation type="journal article" date="2022" name="DNA Res.">
        <title>Genome analysis of five recently described species of the CUG-Ser clade uncovers Candida theae as a new hybrid lineage with pathogenic potential in the Candida parapsilosis species complex.</title>
        <authorList>
            <person name="Mixao V."/>
            <person name="Del Olmo V."/>
            <person name="Hegedusova E."/>
            <person name="Saus E."/>
            <person name="Pryszcz L."/>
            <person name="Cillingova A."/>
            <person name="Nosek J."/>
            <person name="Gabaldon T."/>
        </authorList>
    </citation>
    <scope>NUCLEOTIDE SEQUENCE [LARGE SCALE GENOMIC DNA]</scope>
    <source>
        <strain evidence="4 5">CBS 12239</strain>
    </source>
</reference>
<evidence type="ECO:0000256" key="3">
    <source>
        <dbReference type="SAM" id="MobiDB-lite"/>
    </source>
</evidence>
<keyword evidence="1" id="KW-0689">Ribosomal protein</keyword>
<dbReference type="AlphaFoldDB" id="A0AAD5BES1"/>
<dbReference type="GeneID" id="76150715"/>
<evidence type="ECO:0000313" key="5">
    <source>
        <dbReference type="Proteomes" id="UP001204833"/>
    </source>
</evidence>
<evidence type="ECO:0000313" key="4">
    <source>
        <dbReference type="EMBL" id="KAI5958301.1"/>
    </source>
</evidence>
<name>A0AAD5BES1_9ASCO</name>
<feature type="region of interest" description="Disordered" evidence="3">
    <location>
        <begin position="1"/>
        <end position="38"/>
    </location>
</feature>
<feature type="compositionally biased region" description="Low complexity" evidence="3">
    <location>
        <begin position="12"/>
        <end position="24"/>
    </location>
</feature>
<evidence type="ECO:0000256" key="2">
    <source>
        <dbReference type="ARBA" id="ARBA00023274"/>
    </source>
</evidence>
<feature type="compositionally biased region" description="Basic and acidic residues" evidence="3">
    <location>
        <begin position="1"/>
        <end position="11"/>
    </location>
</feature>
<sequence>MANRRSHDSHIGSKASNSGSSGSSGSSGGSGSGSHKWINQLRTLPSNPQSKDFLKLEYIDVNLNNSRKLITNLNNLTKETSEYVKNLDVQVSGNLVQLNQVDKELAWLE</sequence>
<dbReference type="EMBL" id="JAIHNG010000118">
    <property type="protein sequence ID" value="KAI5958301.1"/>
    <property type="molecule type" value="Genomic_DNA"/>
</dbReference>
<dbReference type="GO" id="GO:0005840">
    <property type="term" value="C:ribosome"/>
    <property type="evidence" value="ECO:0007669"/>
    <property type="project" value="UniProtKB-KW"/>
</dbReference>
<dbReference type="Proteomes" id="UP001204833">
    <property type="component" value="Unassembled WGS sequence"/>
</dbReference>
<organism evidence="4 5">
    <name type="scientific">Candida theae</name>
    <dbReference type="NCBI Taxonomy" id="1198502"/>
    <lineage>
        <taxon>Eukaryota</taxon>
        <taxon>Fungi</taxon>
        <taxon>Dikarya</taxon>
        <taxon>Ascomycota</taxon>
        <taxon>Saccharomycotina</taxon>
        <taxon>Pichiomycetes</taxon>
        <taxon>Debaryomycetaceae</taxon>
        <taxon>Candida/Lodderomyces clade</taxon>
        <taxon>Candida</taxon>
    </lineage>
</organism>
<protein>
    <submittedName>
        <fullName evidence="4">Uncharacterized protein</fullName>
    </submittedName>
</protein>
<keyword evidence="2" id="KW-0687">Ribonucleoprotein</keyword>
<keyword evidence="5" id="KW-1185">Reference proteome</keyword>
<dbReference type="InterPro" id="IPR036227">
    <property type="entry name" value="Ribosomal_uL15/eL18_sf"/>
</dbReference>
<gene>
    <name evidence="4" type="ORF">KGF57_002656</name>
</gene>
<dbReference type="SUPFAM" id="SSF52080">
    <property type="entry name" value="Ribosomal proteins L15p and L18e"/>
    <property type="match status" value="1"/>
</dbReference>
<evidence type="ECO:0000256" key="1">
    <source>
        <dbReference type="ARBA" id="ARBA00022980"/>
    </source>
</evidence>
<proteinExistence type="predicted"/>